<gene>
    <name evidence="1" type="ORF">RSOL_113670</name>
</gene>
<sequence length="244" mass="27505">MTDPQSIETHPHWGRTINDYPKVYSYASVLADLEIPPDEPGRVIGREVALRTIEQLCTIVPPNMDRSNNRLVHRITLEKLKCTLELTRFPDELDNFAFPGLIVGCITLMSSIKPSPFHFEYGFLCFKIMVIALDVCILKYARDPTEPLQIPNSYSPNNYLTDLWTETAIILGAVLNGYSNTFIGVSDMGSKPQTALHLEALKLDVLLIILDDNQIIFTSVLKEANSLGLAGLMYLFLRFVENKQ</sequence>
<protein>
    <submittedName>
        <fullName evidence="1">Uncharacterized protein</fullName>
    </submittedName>
</protein>
<reference evidence="2" key="1">
    <citation type="journal article" date="2014" name="Genome Announc.">
        <title>Draft genome sequence of the plant-pathogenic soil fungus Rhizoctonia solani anastomosis group 3 strain Rhs1AP.</title>
        <authorList>
            <person name="Cubeta M.A."/>
            <person name="Thomas E."/>
            <person name="Dean R.A."/>
            <person name="Jabaji S."/>
            <person name="Neate S.M."/>
            <person name="Tavantzis S."/>
            <person name="Toda T."/>
            <person name="Vilgalys R."/>
            <person name="Bharathan N."/>
            <person name="Fedorova-Abrams N."/>
            <person name="Pakala S.B."/>
            <person name="Pakala S.M."/>
            <person name="Zafar N."/>
            <person name="Joardar V."/>
            <person name="Losada L."/>
            <person name="Nierman W.C."/>
        </authorList>
    </citation>
    <scope>NUCLEOTIDE SEQUENCE [LARGE SCALE GENOMIC DNA]</scope>
    <source>
        <strain evidence="2">AG-3</strain>
    </source>
</reference>
<name>X8J271_9AGAM</name>
<dbReference type="OrthoDB" id="3249121at2759"/>
<dbReference type="AlphaFoldDB" id="X8J271"/>
<evidence type="ECO:0000313" key="1">
    <source>
        <dbReference type="EMBL" id="EUC55391.1"/>
    </source>
</evidence>
<evidence type="ECO:0000313" key="2">
    <source>
        <dbReference type="Proteomes" id="UP000030108"/>
    </source>
</evidence>
<accession>X8J271</accession>
<dbReference type="EMBL" id="JATN01000322">
    <property type="protein sequence ID" value="EUC55391.1"/>
    <property type="molecule type" value="Genomic_DNA"/>
</dbReference>
<comment type="caution">
    <text evidence="1">The sequence shown here is derived from an EMBL/GenBank/DDBJ whole genome shotgun (WGS) entry which is preliminary data.</text>
</comment>
<feature type="non-terminal residue" evidence="1">
    <location>
        <position position="244"/>
    </location>
</feature>
<organism evidence="1 2">
    <name type="scientific">Rhizoctonia solani AG-3 Rhs1AP</name>
    <dbReference type="NCBI Taxonomy" id="1086054"/>
    <lineage>
        <taxon>Eukaryota</taxon>
        <taxon>Fungi</taxon>
        <taxon>Dikarya</taxon>
        <taxon>Basidiomycota</taxon>
        <taxon>Agaricomycotina</taxon>
        <taxon>Agaricomycetes</taxon>
        <taxon>Cantharellales</taxon>
        <taxon>Ceratobasidiaceae</taxon>
        <taxon>Rhizoctonia</taxon>
    </lineage>
</organism>
<proteinExistence type="predicted"/>
<dbReference type="Proteomes" id="UP000030108">
    <property type="component" value="Unassembled WGS sequence"/>
</dbReference>